<reference evidence="1 2" key="1">
    <citation type="journal article" date="2023" name="Nucleic Acids Res.">
        <title>The hologenome of Daphnia magna reveals possible DNA methylation and microbiome-mediated evolution of the host genome.</title>
        <authorList>
            <person name="Chaturvedi A."/>
            <person name="Li X."/>
            <person name="Dhandapani V."/>
            <person name="Marshall H."/>
            <person name="Kissane S."/>
            <person name="Cuenca-Cambronero M."/>
            <person name="Asole G."/>
            <person name="Calvet F."/>
            <person name="Ruiz-Romero M."/>
            <person name="Marangio P."/>
            <person name="Guigo R."/>
            <person name="Rago D."/>
            <person name="Mirbahai L."/>
            <person name="Eastwood N."/>
            <person name="Colbourne J.K."/>
            <person name="Zhou J."/>
            <person name="Mallon E."/>
            <person name="Orsini L."/>
        </authorList>
    </citation>
    <scope>NUCLEOTIDE SEQUENCE [LARGE SCALE GENOMIC DNA]</scope>
    <source>
        <strain evidence="1">LRV0_1</strain>
    </source>
</reference>
<proteinExistence type="predicted"/>
<dbReference type="Proteomes" id="UP001234178">
    <property type="component" value="Unassembled WGS sequence"/>
</dbReference>
<gene>
    <name evidence="1" type="ORF">OUZ56_016551</name>
</gene>
<organism evidence="1 2">
    <name type="scientific">Daphnia magna</name>
    <dbReference type="NCBI Taxonomy" id="35525"/>
    <lineage>
        <taxon>Eukaryota</taxon>
        <taxon>Metazoa</taxon>
        <taxon>Ecdysozoa</taxon>
        <taxon>Arthropoda</taxon>
        <taxon>Crustacea</taxon>
        <taxon>Branchiopoda</taxon>
        <taxon>Diplostraca</taxon>
        <taxon>Cladocera</taxon>
        <taxon>Anomopoda</taxon>
        <taxon>Daphniidae</taxon>
        <taxon>Daphnia</taxon>
    </lineage>
</organism>
<comment type="caution">
    <text evidence="1">The sequence shown here is derived from an EMBL/GenBank/DDBJ whole genome shotgun (WGS) entry which is preliminary data.</text>
</comment>
<evidence type="ECO:0000313" key="1">
    <source>
        <dbReference type="EMBL" id="KAK4027505.1"/>
    </source>
</evidence>
<protein>
    <submittedName>
        <fullName evidence="1">Uncharacterized protein</fullName>
    </submittedName>
</protein>
<name>A0ABR0AQZ3_9CRUS</name>
<accession>A0ABR0AQZ3</accession>
<sequence length="122" mass="13267">MTIIVNPTIPYYYYTTKAPEYYTTSYATPSYFTEAPKYYTRKAAEYCTTTYAAPVLLGVVRRGGVILRGLSVVSGLTVVRPSGFSVVSRSYVVLGCFCFGVVSSGSSSWGQHRRPSSLGASV</sequence>
<dbReference type="EMBL" id="JAOYFB010000038">
    <property type="protein sequence ID" value="KAK4027505.1"/>
    <property type="molecule type" value="Genomic_DNA"/>
</dbReference>
<keyword evidence="2" id="KW-1185">Reference proteome</keyword>
<evidence type="ECO:0000313" key="2">
    <source>
        <dbReference type="Proteomes" id="UP001234178"/>
    </source>
</evidence>